<dbReference type="OrthoDB" id="189226at2759"/>
<dbReference type="GO" id="GO:0003841">
    <property type="term" value="F:1-acylglycerol-3-phosphate O-acyltransferase activity"/>
    <property type="evidence" value="ECO:0007669"/>
    <property type="project" value="TreeGrafter"/>
</dbReference>
<evidence type="ECO:0000256" key="4">
    <source>
        <dbReference type="SAM" id="Phobius"/>
    </source>
</evidence>
<dbReference type="Pfam" id="PF16076">
    <property type="entry name" value="Acyltransf_C"/>
    <property type="match status" value="1"/>
</dbReference>
<organism evidence="6 7">
    <name type="scientific">Catenaria anguillulae PL171</name>
    <dbReference type="NCBI Taxonomy" id="765915"/>
    <lineage>
        <taxon>Eukaryota</taxon>
        <taxon>Fungi</taxon>
        <taxon>Fungi incertae sedis</taxon>
        <taxon>Blastocladiomycota</taxon>
        <taxon>Blastocladiomycetes</taxon>
        <taxon>Blastocladiales</taxon>
        <taxon>Catenariaceae</taxon>
        <taxon>Catenaria</taxon>
    </lineage>
</organism>
<dbReference type="SUPFAM" id="SSF69593">
    <property type="entry name" value="Glycerol-3-phosphate (1)-acyltransferase"/>
    <property type="match status" value="1"/>
</dbReference>
<keyword evidence="3" id="KW-0012">Acyltransferase</keyword>
<dbReference type="GO" id="GO:0012505">
    <property type="term" value="C:endomembrane system"/>
    <property type="evidence" value="ECO:0007669"/>
    <property type="project" value="TreeGrafter"/>
</dbReference>
<proteinExistence type="inferred from homology"/>
<evidence type="ECO:0000313" key="7">
    <source>
        <dbReference type="Proteomes" id="UP000193411"/>
    </source>
</evidence>
<protein>
    <recommendedName>
        <fullName evidence="5">Phospholipid/glycerol acyltransferase domain-containing protein</fullName>
    </recommendedName>
</protein>
<dbReference type="Pfam" id="PF01553">
    <property type="entry name" value="Acyltransferase"/>
    <property type="match status" value="1"/>
</dbReference>
<evidence type="ECO:0000256" key="1">
    <source>
        <dbReference type="ARBA" id="ARBA00008655"/>
    </source>
</evidence>
<feature type="domain" description="Phospholipid/glycerol acyltransferase" evidence="5">
    <location>
        <begin position="118"/>
        <end position="240"/>
    </location>
</feature>
<dbReference type="Proteomes" id="UP000193411">
    <property type="component" value="Unassembled WGS sequence"/>
</dbReference>
<dbReference type="PANTHER" id="PTHR10983">
    <property type="entry name" value="1-ACYLGLYCEROL-3-PHOSPHATE ACYLTRANSFERASE-RELATED"/>
    <property type="match status" value="1"/>
</dbReference>
<evidence type="ECO:0000259" key="5">
    <source>
        <dbReference type="SMART" id="SM00563"/>
    </source>
</evidence>
<comment type="similarity">
    <text evidence="1">Belongs to the 1-acyl-sn-glycerol-3-phosphate acyltransferase family.</text>
</comment>
<keyword evidence="2" id="KW-0808">Transferase</keyword>
<keyword evidence="4" id="KW-0812">Transmembrane</keyword>
<dbReference type="InterPro" id="IPR032098">
    <property type="entry name" value="Acyltransf_C"/>
</dbReference>
<gene>
    <name evidence="6" type="ORF">BCR44DRAFT_116056</name>
</gene>
<dbReference type="EMBL" id="MCFL01000046">
    <property type="protein sequence ID" value="ORZ32424.1"/>
    <property type="molecule type" value="Genomic_DNA"/>
</dbReference>
<feature type="transmembrane region" description="Helical" evidence="4">
    <location>
        <begin position="30"/>
        <end position="52"/>
    </location>
</feature>
<evidence type="ECO:0000256" key="3">
    <source>
        <dbReference type="ARBA" id="ARBA00023315"/>
    </source>
</evidence>
<dbReference type="SMART" id="SM00563">
    <property type="entry name" value="PlsC"/>
    <property type="match status" value="1"/>
</dbReference>
<name>A0A1Y2HEI9_9FUNG</name>
<keyword evidence="4" id="KW-0472">Membrane</keyword>
<keyword evidence="7" id="KW-1185">Reference proteome</keyword>
<dbReference type="InterPro" id="IPR002123">
    <property type="entry name" value="Plipid/glycerol_acylTrfase"/>
</dbReference>
<dbReference type="PANTHER" id="PTHR10983:SF24">
    <property type="entry name" value="1-ACYLGLYCEROL-3-PHOSPHATE O-ACYLTRANSFERASE 3, ISOFORM E-RELATED"/>
    <property type="match status" value="1"/>
</dbReference>
<reference evidence="6 7" key="1">
    <citation type="submission" date="2016-07" db="EMBL/GenBank/DDBJ databases">
        <title>Pervasive Adenine N6-methylation of Active Genes in Fungi.</title>
        <authorList>
            <consortium name="DOE Joint Genome Institute"/>
            <person name="Mondo S.J."/>
            <person name="Dannebaum R.O."/>
            <person name="Kuo R.C."/>
            <person name="Labutti K."/>
            <person name="Haridas S."/>
            <person name="Kuo A."/>
            <person name="Salamov A."/>
            <person name="Ahrendt S.R."/>
            <person name="Lipzen A."/>
            <person name="Sullivan W."/>
            <person name="Andreopoulos W.B."/>
            <person name="Clum A."/>
            <person name="Lindquist E."/>
            <person name="Daum C."/>
            <person name="Ramamoorthy G.K."/>
            <person name="Gryganskyi A."/>
            <person name="Culley D."/>
            <person name="Magnuson J.K."/>
            <person name="James T.Y."/>
            <person name="O'Malley M.A."/>
            <person name="Stajich J.E."/>
            <person name="Spatafora J.W."/>
            <person name="Visel A."/>
            <person name="Grigoriev I.V."/>
        </authorList>
    </citation>
    <scope>NUCLEOTIDE SEQUENCE [LARGE SCALE GENOMIC DNA]</scope>
    <source>
        <strain evidence="6 7">PL171</strain>
    </source>
</reference>
<dbReference type="AlphaFoldDB" id="A0A1Y2HEI9"/>
<evidence type="ECO:0000313" key="6">
    <source>
        <dbReference type="EMBL" id="ORZ32424.1"/>
    </source>
</evidence>
<evidence type="ECO:0000256" key="2">
    <source>
        <dbReference type="ARBA" id="ARBA00022679"/>
    </source>
</evidence>
<dbReference type="CDD" id="cd07990">
    <property type="entry name" value="LPLAT_LCLAT1-like"/>
    <property type="match status" value="1"/>
</dbReference>
<accession>A0A1Y2HEI9</accession>
<dbReference type="STRING" id="765915.A0A1Y2HEI9"/>
<comment type="caution">
    <text evidence="6">The sequence shown here is derived from an EMBL/GenBank/DDBJ whole genome shotgun (WGS) entry which is preliminary data.</text>
</comment>
<sequence>MPHVTSFAISKWINVRRHALKAKHAIKLSFFGTLFALILAISNLFQVAALFLRPIHKKTVAAVNSKVLRAVWGYIQYMLERRHGAQITFSGDVMHLPYNIQRTMPWTQRDDLPPPASAFVIANHLFFCDFVLEHAVAIRRNMLGHCRYLSKDSHKYWPLFGWLIRLAGFVFLKRNWEQDQALISRRIAEWKAGNQAIWMVVYPEGTRQTPSKLAQSQAWSKKHDKPMLSNLLFPRTKGFVAILKQLRASHFTHVLDFTVAAYHLPTGTFNQVFPTGFDLFSKRLDTLWKFHVHVDQFDITDLPEEDAAVEAWLIDRWVVKDKRLQEWREKWPVVGESGGECTGDVYDMPWPWS</sequence>
<keyword evidence="4" id="KW-1133">Transmembrane helix</keyword>